<name>A0ABR8F4M1_NOSLI</name>
<dbReference type="SUPFAM" id="SSF48371">
    <property type="entry name" value="ARM repeat"/>
    <property type="match status" value="1"/>
</dbReference>
<dbReference type="Proteomes" id="UP000604661">
    <property type="component" value="Unassembled WGS sequence"/>
</dbReference>
<evidence type="ECO:0000256" key="2">
    <source>
        <dbReference type="ARBA" id="ARBA00022549"/>
    </source>
</evidence>
<keyword evidence="3" id="KW-0605">Phycobilisome</keyword>
<sequence>MLEEEDPWVRLDAAKVLVDLRNLSNLVLQTLQALMNDGDSEVCEEAAQLLELQGLPFYSQNF</sequence>
<evidence type="ECO:0000256" key="1">
    <source>
        <dbReference type="ARBA" id="ARBA00009299"/>
    </source>
</evidence>
<gene>
    <name evidence="5" type="ORF">H6G95_30510</name>
</gene>
<comment type="similarity">
    <text evidence="1">Belongs to the CpcE/RpcE/PecE family.</text>
</comment>
<dbReference type="RefSeq" id="WP_190902126.1">
    <property type="nucleotide sequence ID" value="NZ_JACJTE010000060.1"/>
</dbReference>
<reference evidence="5 6" key="1">
    <citation type="journal article" date="2020" name="ISME J.">
        <title>Comparative genomics reveals insights into cyanobacterial evolution and habitat adaptation.</title>
        <authorList>
            <person name="Chen M.Y."/>
            <person name="Teng W.K."/>
            <person name="Zhao L."/>
            <person name="Hu C.X."/>
            <person name="Zhou Y.K."/>
            <person name="Han B.P."/>
            <person name="Song L.R."/>
            <person name="Shu W.S."/>
        </authorList>
    </citation>
    <scope>NUCLEOTIDE SEQUENCE [LARGE SCALE GENOMIC DNA]</scope>
    <source>
        <strain evidence="5 6">FACHB-391</strain>
    </source>
</reference>
<keyword evidence="4" id="KW-0456">Lyase</keyword>
<evidence type="ECO:0000313" key="6">
    <source>
        <dbReference type="Proteomes" id="UP000604661"/>
    </source>
</evidence>
<evidence type="ECO:0000313" key="5">
    <source>
        <dbReference type="EMBL" id="MBD2564840.1"/>
    </source>
</evidence>
<dbReference type="Gene3D" id="1.25.10.10">
    <property type="entry name" value="Leucine-rich Repeat Variant"/>
    <property type="match status" value="1"/>
</dbReference>
<comment type="caution">
    <text evidence="5">The sequence shown here is derived from an EMBL/GenBank/DDBJ whole genome shotgun (WGS) entry which is preliminary data.</text>
</comment>
<accession>A0ABR8F4M1</accession>
<dbReference type="InterPro" id="IPR016024">
    <property type="entry name" value="ARM-type_fold"/>
</dbReference>
<dbReference type="InterPro" id="IPR011989">
    <property type="entry name" value="ARM-like"/>
</dbReference>
<organism evidence="5 6">
    <name type="scientific">Nostoc linckia FACHB-391</name>
    <dbReference type="NCBI Taxonomy" id="2692906"/>
    <lineage>
        <taxon>Bacteria</taxon>
        <taxon>Bacillati</taxon>
        <taxon>Cyanobacteriota</taxon>
        <taxon>Cyanophyceae</taxon>
        <taxon>Nostocales</taxon>
        <taxon>Nostocaceae</taxon>
        <taxon>Nostoc</taxon>
    </lineage>
</organism>
<protein>
    <submittedName>
        <fullName evidence="5">Uncharacterized protein</fullName>
    </submittedName>
</protein>
<proteinExistence type="inferred from homology"/>
<keyword evidence="2" id="KW-0042">Antenna complex</keyword>
<evidence type="ECO:0000256" key="3">
    <source>
        <dbReference type="ARBA" id="ARBA00022738"/>
    </source>
</evidence>
<evidence type="ECO:0000256" key="4">
    <source>
        <dbReference type="ARBA" id="ARBA00023239"/>
    </source>
</evidence>
<dbReference type="EMBL" id="JACJTE010000060">
    <property type="protein sequence ID" value="MBD2564840.1"/>
    <property type="molecule type" value="Genomic_DNA"/>
</dbReference>
<keyword evidence="6" id="KW-1185">Reference proteome</keyword>